<comment type="catalytic activity">
    <reaction evidence="10 11">
        <text>[thioredoxin]-disulfide + L-methionine + H2O = L-methionine (S)-S-oxide + [thioredoxin]-dithiol</text>
        <dbReference type="Rhea" id="RHEA:19993"/>
        <dbReference type="Rhea" id="RHEA-COMP:10698"/>
        <dbReference type="Rhea" id="RHEA-COMP:10700"/>
        <dbReference type="ChEBI" id="CHEBI:15377"/>
        <dbReference type="ChEBI" id="CHEBI:29950"/>
        <dbReference type="ChEBI" id="CHEBI:50058"/>
        <dbReference type="ChEBI" id="CHEBI:57844"/>
        <dbReference type="ChEBI" id="CHEBI:58772"/>
        <dbReference type="EC" id="1.8.4.11"/>
    </reaction>
</comment>
<comment type="catalytic activity">
    <reaction evidence="8 11">
        <text>L-methionyl-[protein] + [thioredoxin]-disulfide + H2O = L-methionyl-(S)-S-oxide-[protein] + [thioredoxin]-dithiol</text>
        <dbReference type="Rhea" id="RHEA:14217"/>
        <dbReference type="Rhea" id="RHEA-COMP:10698"/>
        <dbReference type="Rhea" id="RHEA-COMP:10700"/>
        <dbReference type="Rhea" id="RHEA-COMP:12313"/>
        <dbReference type="Rhea" id="RHEA-COMP:12315"/>
        <dbReference type="ChEBI" id="CHEBI:15377"/>
        <dbReference type="ChEBI" id="CHEBI:16044"/>
        <dbReference type="ChEBI" id="CHEBI:29950"/>
        <dbReference type="ChEBI" id="CHEBI:44120"/>
        <dbReference type="ChEBI" id="CHEBI:50058"/>
        <dbReference type="EC" id="1.8.4.11"/>
    </reaction>
</comment>
<evidence type="ECO:0000256" key="9">
    <source>
        <dbReference type="ARBA" id="ARBA00048488"/>
    </source>
</evidence>
<dbReference type="AlphaFoldDB" id="A0A098L9D4"/>
<organism evidence="13 14">
    <name type="scientific">Sporocytophaga myxococcoides</name>
    <dbReference type="NCBI Taxonomy" id="153721"/>
    <lineage>
        <taxon>Bacteria</taxon>
        <taxon>Pseudomonadati</taxon>
        <taxon>Bacteroidota</taxon>
        <taxon>Cytophagia</taxon>
        <taxon>Cytophagales</taxon>
        <taxon>Cytophagaceae</taxon>
        <taxon>Sporocytophaga</taxon>
    </lineage>
</organism>
<dbReference type="GO" id="GO:0006979">
    <property type="term" value="P:response to oxidative stress"/>
    <property type="evidence" value="ECO:0007669"/>
    <property type="project" value="UniProtKB-ARBA"/>
</dbReference>
<dbReference type="InterPro" id="IPR036509">
    <property type="entry name" value="Met_Sox_Rdtase_MsrA_sf"/>
</dbReference>
<evidence type="ECO:0000256" key="5">
    <source>
        <dbReference type="ARBA" id="ARBA00023002"/>
    </source>
</evidence>
<dbReference type="InterPro" id="IPR011057">
    <property type="entry name" value="Mss4-like_sf"/>
</dbReference>
<evidence type="ECO:0000256" key="10">
    <source>
        <dbReference type="ARBA" id="ARBA00048782"/>
    </source>
</evidence>
<comment type="cofactor">
    <cofactor evidence="1">
        <name>Zn(2+)</name>
        <dbReference type="ChEBI" id="CHEBI:29105"/>
    </cofactor>
</comment>
<dbReference type="Gene3D" id="2.170.150.20">
    <property type="entry name" value="Peptide methionine sulfoxide reductase"/>
    <property type="match status" value="1"/>
</dbReference>
<keyword evidence="5 11" id="KW-0560">Oxidoreductase</keyword>
<keyword evidence="3" id="KW-0479">Metal-binding</keyword>
<dbReference type="SUPFAM" id="SSF51316">
    <property type="entry name" value="Mss4-like"/>
    <property type="match status" value="1"/>
</dbReference>
<dbReference type="SUPFAM" id="SSF55068">
    <property type="entry name" value="Peptide methionine sulfoxide reductase"/>
    <property type="match status" value="1"/>
</dbReference>
<feature type="domain" description="MsrB" evidence="12">
    <location>
        <begin position="27"/>
        <end position="149"/>
    </location>
</feature>
<comment type="similarity">
    <text evidence="11">Belongs to the MsrA Met sulfoxide reductase family.</text>
</comment>
<accession>A0A098L9D4</accession>
<dbReference type="STRING" id="153721.MYP_433"/>
<evidence type="ECO:0000256" key="7">
    <source>
        <dbReference type="ARBA" id="ARBA00024679"/>
    </source>
</evidence>
<evidence type="ECO:0000256" key="1">
    <source>
        <dbReference type="ARBA" id="ARBA00001947"/>
    </source>
</evidence>
<protein>
    <recommendedName>
        <fullName evidence="11">Peptide methionine sulfoxide reductase MsrA</fullName>
        <shortName evidence="11">Protein-methionine-S-oxide reductase</shortName>
        <ecNumber evidence="11">1.8.4.11</ecNumber>
    </recommendedName>
    <alternativeName>
        <fullName evidence="11">Peptide-methionine (S)-S-oxide reductase</fullName>
        <shortName evidence="11">Peptide Met(O) reductase</shortName>
    </alternativeName>
</protein>
<comment type="caution">
    <text evidence="13">The sequence shown here is derived from an EMBL/GenBank/DDBJ whole genome shotgun (WGS) entry which is preliminary data.</text>
</comment>
<evidence type="ECO:0000256" key="8">
    <source>
        <dbReference type="ARBA" id="ARBA00047806"/>
    </source>
</evidence>
<dbReference type="FunFam" id="2.170.150.20:FF:000001">
    <property type="entry name" value="Peptide methionine sulfoxide reductase MsrB"/>
    <property type="match status" value="1"/>
</dbReference>
<dbReference type="PANTHER" id="PTHR43774">
    <property type="entry name" value="PEPTIDE METHIONINE SULFOXIDE REDUCTASE"/>
    <property type="match status" value="1"/>
</dbReference>
<dbReference type="EC" id="1.8.4.11" evidence="11"/>
<dbReference type="PANTHER" id="PTHR43774:SF1">
    <property type="entry name" value="PEPTIDE METHIONINE SULFOXIDE REDUCTASE MSRA 2"/>
    <property type="match status" value="1"/>
</dbReference>
<dbReference type="RefSeq" id="WP_197059987.1">
    <property type="nucleotide sequence ID" value="NZ_BBLT01000001.1"/>
</dbReference>
<dbReference type="eggNOG" id="COG0225">
    <property type="taxonomic scope" value="Bacteria"/>
</dbReference>
<evidence type="ECO:0000259" key="12">
    <source>
        <dbReference type="PROSITE" id="PS51790"/>
    </source>
</evidence>
<keyword evidence="4" id="KW-0862">Zinc</keyword>
<dbReference type="PROSITE" id="PS51790">
    <property type="entry name" value="MSRB"/>
    <property type="match status" value="1"/>
</dbReference>
<keyword evidence="14" id="KW-1185">Reference proteome</keyword>
<dbReference type="NCBIfam" id="TIGR00357">
    <property type="entry name" value="peptide-methionine (R)-S-oxide reductase MsrB"/>
    <property type="match status" value="1"/>
</dbReference>
<evidence type="ECO:0000256" key="3">
    <source>
        <dbReference type="ARBA" id="ARBA00022723"/>
    </source>
</evidence>
<evidence type="ECO:0000256" key="2">
    <source>
        <dbReference type="ARBA" id="ARBA00007174"/>
    </source>
</evidence>
<evidence type="ECO:0000256" key="6">
    <source>
        <dbReference type="ARBA" id="ARBA00023268"/>
    </source>
</evidence>
<gene>
    <name evidence="11" type="primary">msrA</name>
    <name evidence="13" type="ORF">MYP_433</name>
</gene>
<dbReference type="GO" id="GO:0033743">
    <property type="term" value="F:peptide-methionine (R)-S-oxide reductase activity"/>
    <property type="evidence" value="ECO:0007669"/>
    <property type="project" value="UniProtKB-EC"/>
</dbReference>
<dbReference type="Gene3D" id="3.30.1060.10">
    <property type="entry name" value="Peptide methionine sulphoxide reductase MsrA"/>
    <property type="match status" value="1"/>
</dbReference>
<dbReference type="eggNOG" id="COG0229">
    <property type="taxonomic scope" value="Bacteria"/>
</dbReference>
<keyword evidence="6" id="KW-0511">Multifunctional enzyme</keyword>
<dbReference type="Pfam" id="PF01625">
    <property type="entry name" value="PMSR"/>
    <property type="match status" value="1"/>
</dbReference>
<dbReference type="GO" id="GO:0046872">
    <property type="term" value="F:metal ion binding"/>
    <property type="evidence" value="ECO:0007669"/>
    <property type="project" value="UniProtKB-KW"/>
</dbReference>
<evidence type="ECO:0000256" key="11">
    <source>
        <dbReference type="HAMAP-Rule" id="MF_01401"/>
    </source>
</evidence>
<dbReference type="NCBIfam" id="NF004042">
    <property type="entry name" value="PRK05550.1"/>
    <property type="match status" value="1"/>
</dbReference>
<name>A0A098L9D4_9BACT</name>
<feature type="active site" evidence="11">
    <location>
        <position position="160"/>
    </location>
</feature>
<dbReference type="EMBL" id="BBLT01000001">
    <property type="protein sequence ID" value="GAL83207.1"/>
    <property type="molecule type" value="Genomic_DNA"/>
</dbReference>
<evidence type="ECO:0000256" key="4">
    <source>
        <dbReference type="ARBA" id="ARBA00022833"/>
    </source>
</evidence>
<comment type="catalytic activity">
    <reaction evidence="9">
        <text>L-methionyl-[protein] + [thioredoxin]-disulfide + H2O = L-methionyl-(R)-S-oxide-[protein] + [thioredoxin]-dithiol</text>
        <dbReference type="Rhea" id="RHEA:24164"/>
        <dbReference type="Rhea" id="RHEA-COMP:10698"/>
        <dbReference type="Rhea" id="RHEA-COMP:10700"/>
        <dbReference type="Rhea" id="RHEA-COMP:12313"/>
        <dbReference type="Rhea" id="RHEA-COMP:12314"/>
        <dbReference type="ChEBI" id="CHEBI:15377"/>
        <dbReference type="ChEBI" id="CHEBI:16044"/>
        <dbReference type="ChEBI" id="CHEBI:29950"/>
        <dbReference type="ChEBI" id="CHEBI:45764"/>
        <dbReference type="ChEBI" id="CHEBI:50058"/>
        <dbReference type="EC" id="1.8.4.12"/>
    </reaction>
</comment>
<sequence length="326" mass="37396">MILKWLDVLKFINQGNPEPDQRVNKSEQEWKQILTEEQFYITRKKGTERAHSSEMCNLFEPGKYACVCCHTVLFDSEEKFQSSTGWPSFTQPIKVNAIAYHKDVSFGMYRVEVTCNTCDAHLGHVFQDGPPPSGLRYCINAVSLEKIKSEERKAVFGGGCFWCTEALFHQLKGVVKVESGYSGGTTVNPTYREVSSGKTGHAEVIEVTYIPSEISYEDLLSIHLSTHNPTIFNKQGADRGTQYRSIIFYKNEEENSTAIKVIEEIQNLLDEKIVTEIAAYKQFYKAEEYHQNYYNKNPEGGYCQNVIDPKLKNFRELYKNKLKQNI</sequence>
<evidence type="ECO:0000313" key="14">
    <source>
        <dbReference type="Proteomes" id="UP000030185"/>
    </source>
</evidence>
<comment type="similarity">
    <text evidence="2">Belongs to the MsrB Met sulfoxide reductase family.</text>
</comment>
<reference evidence="13 14" key="1">
    <citation type="submission" date="2014-09" db="EMBL/GenBank/DDBJ databases">
        <title>Sporocytophaga myxococcoides PG-01 genome sequencing.</title>
        <authorList>
            <person name="Liu L."/>
            <person name="Gao P.J."/>
            <person name="Chen G.J."/>
            <person name="Wang L.S."/>
        </authorList>
    </citation>
    <scope>NUCLEOTIDE SEQUENCE [LARGE SCALE GENOMIC DNA]</scope>
    <source>
        <strain evidence="13 14">PG-01</strain>
    </source>
</reference>
<dbReference type="NCBIfam" id="TIGR00401">
    <property type="entry name" value="msrA"/>
    <property type="match status" value="1"/>
</dbReference>
<dbReference type="InterPro" id="IPR002569">
    <property type="entry name" value="Met_Sox_Rdtase_MsrA_dom"/>
</dbReference>
<evidence type="ECO:0000313" key="13">
    <source>
        <dbReference type="EMBL" id="GAL83207.1"/>
    </source>
</evidence>
<dbReference type="HAMAP" id="MF_01401">
    <property type="entry name" value="MsrA"/>
    <property type="match status" value="1"/>
</dbReference>
<proteinExistence type="inferred from homology"/>
<dbReference type="Pfam" id="PF01641">
    <property type="entry name" value="SelR"/>
    <property type="match status" value="1"/>
</dbReference>
<dbReference type="Proteomes" id="UP000030185">
    <property type="component" value="Unassembled WGS sequence"/>
</dbReference>
<dbReference type="GO" id="GO:0033744">
    <property type="term" value="F:L-methionine:thioredoxin-disulfide S-oxidoreductase activity"/>
    <property type="evidence" value="ECO:0007669"/>
    <property type="project" value="RHEA"/>
</dbReference>
<dbReference type="GO" id="GO:0008113">
    <property type="term" value="F:peptide-methionine (S)-S-oxide reductase activity"/>
    <property type="evidence" value="ECO:0007669"/>
    <property type="project" value="UniProtKB-UniRule"/>
</dbReference>
<dbReference type="InterPro" id="IPR002579">
    <property type="entry name" value="Met_Sox_Rdtase_MsrB_dom"/>
</dbReference>
<comment type="function">
    <text evidence="7 11">Has an important function as a repair enzyme for proteins that have been inactivated by oxidation. Catalyzes the reversible oxidation-reduction of methionine sulfoxide in proteins to methionine.</text>
</comment>